<dbReference type="OrthoDB" id="62952at2759"/>
<sequence>MDPTQWRESVLSTRSLSYISQAGSLIAQSPGIQQGPAGRQTSVSYFRQPTRTSTLNSTSEYSEEGEDLEMADVKKEEPVGLSNIPELPESVANSLLFELPREIRDRIYSMCLTAEDGMPVEWPRPREVSGSYDLQPQLLRTCKIIHDESAPLLYTINNLTFHHPSDANMFVHAFASSPMYGRQITNLSLHIKAQDMRLWMPYLTSTDEVRSLKADFPNLKELGVRFRSNKWQHQHPPEINLKNWCEDSRLDEVIDGLRHVFLPGTPPDRGQISDREFQQYMARNPTAFEDADVNTQFRKRMMELHKARNILKGPRQDAPIIRVCCACRVHATHFTALTTPNAMEPRPQVDANGEPLPDMPVPVRDGEAFRGFTAVDLQNGIKRLYDPDLGSANVARTPYADKGRILIALEIHCLDPKKDNAERAA</sequence>
<dbReference type="GeneID" id="54565655"/>
<reference evidence="2" key="1">
    <citation type="journal article" date="2020" name="Stud. Mycol.">
        <title>101 Dothideomycetes genomes: a test case for predicting lifestyles and emergence of pathogens.</title>
        <authorList>
            <person name="Haridas S."/>
            <person name="Albert R."/>
            <person name="Binder M."/>
            <person name="Bloem J."/>
            <person name="Labutti K."/>
            <person name="Salamov A."/>
            <person name="Andreopoulos B."/>
            <person name="Baker S."/>
            <person name="Barry K."/>
            <person name="Bills G."/>
            <person name="Bluhm B."/>
            <person name="Cannon C."/>
            <person name="Castanera R."/>
            <person name="Culley D."/>
            <person name="Daum C."/>
            <person name="Ezra D."/>
            <person name="Gonzalez J."/>
            <person name="Henrissat B."/>
            <person name="Kuo A."/>
            <person name="Liang C."/>
            <person name="Lipzen A."/>
            <person name="Lutzoni F."/>
            <person name="Magnuson J."/>
            <person name="Mondo S."/>
            <person name="Nolan M."/>
            <person name="Ohm R."/>
            <person name="Pangilinan J."/>
            <person name="Park H.-J."/>
            <person name="Ramirez L."/>
            <person name="Alfaro M."/>
            <person name="Sun H."/>
            <person name="Tritt A."/>
            <person name="Yoshinaga Y."/>
            <person name="Zwiers L.-H."/>
            <person name="Turgeon B."/>
            <person name="Goodwin S."/>
            <person name="Spatafora J."/>
            <person name="Crous P."/>
            <person name="Grigoriev I."/>
        </authorList>
    </citation>
    <scope>NUCLEOTIDE SEQUENCE</scope>
    <source>
        <strain evidence="2">ATCC 36951</strain>
    </source>
</reference>
<dbReference type="PANTHER" id="PTHR42085:SF1">
    <property type="entry name" value="F-BOX DOMAIN-CONTAINING PROTEIN"/>
    <property type="match status" value="1"/>
</dbReference>
<organism evidence="2 3">
    <name type="scientific">Zasmidium cellare ATCC 36951</name>
    <dbReference type="NCBI Taxonomy" id="1080233"/>
    <lineage>
        <taxon>Eukaryota</taxon>
        <taxon>Fungi</taxon>
        <taxon>Dikarya</taxon>
        <taxon>Ascomycota</taxon>
        <taxon>Pezizomycotina</taxon>
        <taxon>Dothideomycetes</taxon>
        <taxon>Dothideomycetidae</taxon>
        <taxon>Mycosphaerellales</taxon>
        <taxon>Mycosphaerellaceae</taxon>
        <taxon>Zasmidium</taxon>
    </lineage>
</organism>
<gene>
    <name evidence="2" type="ORF">M409DRAFT_53492</name>
</gene>
<dbReference type="InterPro" id="IPR038883">
    <property type="entry name" value="AN11006-like"/>
</dbReference>
<keyword evidence="3" id="KW-1185">Reference proteome</keyword>
<dbReference type="PANTHER" id="PTHR42085">
    <property type="entry name" value="F-BOX DOMAIN-CONTAINING PROTEIN"/>
    <property type="match status" value="1"/>
</dbReference>
<dbReference type="EMBL" id="ML993591">
    <property type="protein sequence ID" value="KAF2168191.1"/>
    <property type="molecule type" value="Genomic_DNA"/>
</dbReference>
<proteinExistence type="predicted"/>
<protein>
    <recommendedName>
        <fullName evidence="4">F-box domain-containing protein</fullName>
    </recommendedName>
</protein>
<feature type="compositionally biased region" description="Polar residues" evidence="1">
    <location>
        <begin position="47"/>
        <end position="60"/>
    </location>
</feature>
<dbReference type="AlphaFoldDB" id="A0A6A6CMC3"/>
<evidence type="ECO:0000313" key="2">
    <source>
        <dbReference type="EMBL" id="KAF2168191.1"/>
    </source>
</evidence>
<evidence type="ECO:0008006" key="4">
    <source>
        <dbReference type="Google" id="ProtNLM"/>
    </source>
</evidence>
<name>A0A6A6CMC3_ZASCE</name>
<evidence type="ECO:0000256" key="1">
    <source>
        <dbReference type="SAM" id="MobiDB-lite"/>
    </source>
</evidence>
<evidence type="ECO:0000313" key="3">
    <source>
        <dbReference type="Proteomes" id="UP000799537"/>
    </source>
</evidence>
<dbReference type="Proteomes" id="UP000799537">
    <property type="component" value="Unassembled WGS sequence"/>
</dbReference>
<accession>A0A6A6CMC3</accession>
<feature type="region of interest" description="Disordered" evidence="1">
    <location>
        <begin position="47"/>
        <end position="66"/>
    </location>
</feature>
<dbReference type="RefSeq" id="XP_033669080.1">
    <property type="nucleotide sequence ID" value="XM_033812383.1"/>
</dbReference>